<dbReference type="SMART" id="SM00086">
    <property type="entry name" value="PAC"/>
    <property type="match status" value="2"/>
</dbReference>
<dbReference type="InterPro" id="IPR003018">
    <property type="entry name" value="GAF"/>
</dbReference>
<dbReference type="InterPro" id="IPR000700">
    <property type="entry name" value="PAS-assoc_C"/>
</dbReference>
<dbReference type="GeneID" id="76730847"/>
<dbReference type="PANTHER" id="PTHR44757:SF2">
    <property type="entry name" value="BIOFILM ARCHITECTURE MAINTENANCE PROTEIN MBAA"/>
    <property type="match status" value="1"/>
</dbReference>
<dbReference type="GeneID" id="4847151"/>
<sequence length="630" mass="70571">MYRCFDELDDAVVILDRDNTVVRLNRSFCETFGIGDDAARGMEIGDLIARHLAPFFEEGDSAGRMIEALRHREEVTHETHRMRTSTGEVRHFSFSCRVISGEPSAGERLARFRDVTPERDEAVRRAWEESARVGAESVFTAVGELVPYGFWVCGPDGNVLYLSASFLELVGRTIEECRRSGWPECIPLEDAAAVRSDWRRCLDTGCRWNRELRVPDPDGECRTILSRGAPIRDGDGQIVLWAGINLDITARKQAERHTAVRAAQQAAIADLGQFALAGAEPPELMNAVVRMVAERLGVDYAKVLRYLPEEDLFILEAAVGFGGVRVGTEKVNGGTDSQAGYTLLSHEPVIVEDFDAETRFQGPALLRNEGILSGISVIIQGDEAPYGVLGAHTRTLRRFTRDDINFVQAAANVLALGFKRKAAEEALSKSEEKFRQIAQRSFDMIYTCYHDRGITYMSPAVARILGYTPAELIGCRCRDYVSPLSLAAWEEGQKKMARGEPTEGLEVEFRRKDGTTAFVELNESPIVENGKVVGVQAVGRDVTERKQIDQLNRQAFDQIERNIEQFAVLGDHIRQPLQVILGMADLTDDPKTSAVIHDQVRRINEYIRQLDRGWVESREVRAFLRRHDRG</sequence>
<dbReference type="InterPro" id="IPR003661">
    <property type="entry name" value="HisK_dim/P_dom"/>
</dbReference>
<dbReference type="InterPro" id="IPR035965">
    <property type="entry name" value="PAS-like_dom_sf"/>
</dbReference>
<dbReference type="InterPro" id="IPR000014">
    <property type="entry name" value="PAS"/>
</dbReference>
<accession>A0AAX3E637</accession>
<dbReference type="NCBIfam" id="TIGR00229">
    <property type="entry name" value="sensory_box"/>
    <property type="match status" value="3"/>
</dbReference>
<dbReference type="PROSITE" id="PS50112">
    <property type="entry name" value="PAS"/>
    <property type="match status" value="1"/>
</dbReference>
<dbReference type="Pfam" id="PF08448">
    <property type="entry name" value="PAS_4"/>
    <property type="match status" value="3"/>
</dbReference>
<dbReference type="InterPro" id="IPR001610">
    <property type="entry name" value="PAC"/>
</dbReference>
<dbReference type="Pfam" id="PF01590">
    <property type="entry name" value="GAF"/>
    <property type="match status" value="1"/>
</dbReference>
<dbReference type="RefSeq" id="WP_011843125.1">
    <property type="nucleotide sequence ID" value="NZ_CP109831.1"/>
</dbReference>
<feature type="domain" description="PAC" evidence="2">
    <location>
        <begin position="208"/>
        <end position="260"/>
    </location>
</feature>
<gene>
    <name evidence="3" type="ORF">OH143_08105</name>
</gene>
<dbReference type="PANTHER" id="PTHR44757">
    <property type="entry name" value="DIGUANYLATE CYCLASE DGCP"/>
    <property type="match status" value="1"/>
</dbReference>
<dbReference type="AlphaFoldDB" id="A0AAX3E637"/>
<dbReference type="SUPFAM" id="SSF55781">
    <property type="entry name" value="GAF domain-like"/>
    <property type="match status" value="1"/>
</dbReference>
<dbReference type="PROSITE" id="PS50113">
    <property type="entry name" value="PAC"/>
    <property type="match status" value="2"/>
</dbReference>
<dbReference type="SUPFAM" id="SSF55785">
    <property type="entry name" value="PYP-like sensor domain (PAS domain)"/>
    <property type="match status" value="3"/>
</dbReference>
<dbReference type="InterPro" id="IPR052155">
    <property type="entry name" value="Biofilm_reg_signaling"/>
</dbReference>
<dbReference type="SMART" id="SM00065">
    <property type="entry name" value="GAF"/>
    <property type="match status" value="1"/>
</dbReference>
<dbReference type="GO" id="GO:0000155">
    <property type="term" value="F:phosphorelay sensor kinase activity"/>
    <property type="evidence" value="ECO:0007669"/>
    <property type="project" value="InterPro"/>
</dbReference>
<dbReference type="Gene3D" id="3.30.450.40">
    <property type="match status" value="1"/>
</dbReference>
<organism evidence="3 4">
    <name type="scientific">Methanoculleus submarinus</name>
    <dbReference type="NCBI Taxonomy" id="204050"/>
    <lineage>
        <taxon>Archaea</taxon>
        <taxon>Methanobacteriati</taxon>
        <taxon>Methanobacteriota</taxon>
        <taxon>Stenosarchaea group</taxon>
        <taxon>Methanomicrobia</taxon>
        <taxon>Methanomicrobiales</taxon>
        <taxon>Methanomicrobiaceae</taxon>
        <taxon>Methanoculleus</taxon>
    </lineage>
</organism>
<evidence type="ECO:0000313" key="4">
    <source>
        <dbReference type="Proteomes" id="UP001156196"/>
    </source>
</evidence>
<evidence type="ECO:0000259" key="1">
    <source>
        <dbReference type="PROSITE" id="PS50112"/>
    </source>
</evidence>
<protein>
    <submittedName>
        <fullName evidence="3">PAS domain S-box protein</fullName>
    </submittedName>
</protein>
<dbReference type="KEGG" id="msum:OH143_08105"/>
<name>A0AAX3E637_9EURY</name>
<dbReference type="Proteomes" id="UP001156196">
    <property type="component" value="Chromosome"/>
</dbReference>
<dbReference type="SMART" id="SM00388">
    <property type="entry name" value="HisKA"/>
    <property type="match status" value="1"/>
</dbReference>
<dbReference type="Gene3D" id="3.30.450.20">
    <property type="entry name" value="PAS domain"/>
    <property type="match status" value="3"/>
</dbReference>
<dbReference type="InterPro" id="IPR029016">
    <property type="entry name" value="GAF-like_dom_sf"/>
</dbReference>
<feature type="domain" description="PAC" evidence="2">
    <location>
        <begin position="503"/>
        <end position="554"/>
    </location>
</feature>
<reference evidence="3" key="1">
    <citation type="submission" date="2022-10" db="EMBL/GenBank/DDBJ databases">
        <title>Complete genome of Methanoculleus submarinus DSM 15122.</title>
        <authorList>
            <person name="Chen S.-C."/>
            <person name="Lai S.-J."/>
            <person name="You Y.-T."/>
        </authorList>
    </citation>
    <scope>NUCLEOTIDE SEQUENCE</scope>
    <source>
        <strain evidence="3">DSM 15122</strain>
    </source>
</reference>
<dbReference type="SMART" id="SM00091">
    <property type="entry name" value="PAS"/>
    <property type="match status" value="3"/>
</dbReference>
<dbReference type="EMBL" id="CP109831">
    <property type="protein sequence ID" value="UYU17672.1"/>
    <property type="molecule type" value="Genomic_DNA"/>
</dbReference>
<keyword evidence="4" id="KW-1185">Reference proteome</keyword>
<proteinExistence type="predicted"/>
<feature type="domain" description="PAS" evidence="1">
    <location>
        <begin position="430"/>
        <end position="474"/>
    </location>
</feature>
<dbReference type="InterPro" id="IPR013656">
    <property type="entry name" value="PAS_4"/>
</dbReference>
<dbReference type="CDD" id="cd00130">
    <property type="entry name" value="PAS"/>
    <property type="match status" value="3"/>
</dbReference>
<evidence type="ECO:0000259" key="2">
    <source>
        <dbReference type="PROSITE" id="PS50113"/>
    </source>
</evidence>
<evidence type="ECO:0000313" key="3">
    <source>
        <dbReference type="EMBL" id="UYU17672.1"/>
    </source>
</evidence>